<accession>A0ABQ4SMN8</accession>
<evidence type="ECO:0000313" key="1">
    <source>
        <dbReference type="EMBL" id="GJE02961.1"/>
    </source>
</evidence>
<gene>
    <name evidence="1" type="ORF">GMJLKIPL_4911</name>
</gene>
<organism evidence="1 2">
    <name type="scientific">Methylobacterium isbiliense</name>
    <dbReference type="NCBI Taxonomy" id="315478"/>
    <lineage>
        <taxon>Bacteria</taxon>
        <taxon>Pseudomonadati</taxon>
        <taxon>Pseudomonadota</taxon>
        <taxon>Alphaproteobacteria</taxon>
        <taxon>Hyphomicrobiales</taxon>
        <taxon>Methylobacteriaceae</taxon>
        <taxon>Methylobacterium</taxon>
    </lineage>
</organism>
<dbReference type="RefSeq" id="WP_238240281.1">
    <property type="nucleotide sequence ID" value="NZ_BPQQ01000066.1"/>
</dbReference>
<comment type="caution">
    <text evidence="1">The sequence shown here is derived from an EMBL/GenBank/DDBJ whole genome shotgun (WGS) entry which is preliminary data.</text>
</comment>
<evidence type="ECO:0000313" key="2">
    <source>
        <dbReference type="Proteomes" id="UP001055153"/>
    </source>
</evidence>
<evidence type="ECO:0008006" key="3">
    <source>
        <dbReference type="Google" id="ProtNLM"/>
    </source>
</evidence>
<dbReference type="SUPFAM" id="SSF56954">
    <property type="entry name" value="Outer membrane efflux proteins (OEP)"/>
    <property type="match status" value="1"/>
</dbReference>
<dbReference type="Proteomes" id="UP001055153">
    <property type="component" value="Unassembled WGS sequence"/>
</dbReference>
<proteinExistence type="predicted"/>
<protein>
    <recommendedName>
        <fullName evidence="3">Outer membrane efflux protein</fullName>
    </recommendedName>
</protein>
<dbReference type="EMBL" id="BPQQ01000066">
    <property type="protein sequence ID" value="GJE02961.1"/>
    <property type="molecule type" value="Genomic_DNA"/>
</dbReference>
<keyword evidence="2" id="KW-1185">Reference proteome</keyword>
<name>A0ABQ4SMN8_9HYPH</name>
<sequence>MGEEDRERVRGTQWRDAGRSLRPSVPARALLLAGCAFFSPEAGLTTGRAYASLELGQEVVKIKKEAKTFEVRDEGVSVGLDRLKLRGAAADFPIRMDNFGVPAIRVAQGPQDAYMQGASRLAQRAVNARSEAREAYHRYRGNYDLARHYQNRVLPLHQTIQEQAELQHSGMPVQATTRIMDARARILSNIQAIEARRDFWIAGTDLKAAIVGRFGGASRGRSHAGLKRGDKP</sequence>
<reference evidence="1" key="1">
    <citation type="journal article" date="2021" name="Front. Microbiol.">
        <title>Comprehensive Comparative Genomics and Phenotyping of Methylobacterium Species.</title>
        <authorList>
            <person name="Alessa O."/>
            <person name="Ogura Y."/>
            <person name="Fujitani Y."/>
            <person name="Takami H."/>
            <person name="Hayashi T."/>
            <person name="Sahin N."/>
            <person name="Tani A."/>
        </authorList>
    </citation>
    <scope>NUCLEOTIDE SEQUENCE</scope>
    <source>
        <strain evidence="1">DSM 17168</strain>
    </source>
</reference>
<reference evidence="1" key="2">
    <citation type="submission" date="2021-08" db="EMBL/GenBank/DDBJ databases">
        <authorList>
            <person name="Tani A."/>
            <person name="Ola A."/>
            <person name="Ogura Y."/>
            <person name="Katsura K."/>
            <person name="Hayashi T."/>
        </authorList>
    </citation>
    <scope>NUCLEOTIDE SEQUENCE</scope>
    <source>
        <strain evidence="1">DSM 17168</strain>
    </source>
</reference>